<keyword evidence="2" id="KW-0812">Transmembrane</keyword>
<feature type="compositionally biased region" description="Pro residues" evidence="1">
    <location>
        <begin position="587"/>
        <end position="597"/>
    </location>
</feature>
<keyword evidence="6" id="KW-1185">Reference proteome</keyword>
<feature type="transmembrane region" description="Helical" evidence="2">
    <location>
        <begin position="220"/>
        <end position="243"/>
    </location>
</feature>
<keyword evidence="2" id="KW-0472">Membrane</keyword>
<dbReference type="PANTHER" id="PTHR42736">
    <property type="entry name" value="PROTEIN-GLUTAMINE GAMMA-GLUTAMYLTRANSFERASE"/>
    <property type="match status" value="1"/>
</dbReference>
<sequence>MRLLRRLTLSQARQVGIDAVLLLALIATALVGLASTYTESEFWWIGMAGALLAVLTTTVVSVVLRWPSVVAALGVVAWYFLLGPVLCLRGQDAATPGPRSWEMLVHEALHGWKDLLTTLPPVDGESRLLVLPWLLGLVTGLLGAVLALVRSRRMAIAAPLPLLPPLALLAVVILLGVDRPEALWLQGTVFAVLALAWLALRHTRTVSTFTTPRNVRGRLLRLGTGATLVAVAGMLALPIGTWASGDDAQRVILRDHVEPPFDVGQYPSPLASFRRYVELPAGEHSPLNLHDTTLFTIEGVPTGSRVRLAVLDRYDGVVWGASNNSQPGVANDTYQRVSRVIDNPVAGRPVDARVTIGPGWSGVWLPTLGALQSIDFLDDDSQRLAESFRYNLATSSAVVPAGVLPGDVYVFTAVSPEDDLTPETATSTNVGEAADAASFLDTQAVQWSEGERQPMRRVYAIARHLKSDGRYSDGVTESERIYHAGHNRYRLTDDTGGVNSPFVVGNDEQYAALMALLANRIGVPARVVLGAVVPGGGVVTGADVHAWVEIQVADGSWRTLSTDLFMDEDAPAEQQTTRKQQLSGSVVPPPAPIPPPSSSRDQNDTEMKIRKSRSTTGHLDPDVSGSVALWLSRLIRYVVVPVLALTILLSSVVVAKLVRRRRRRTRAKVSARFVGAWRELVDHARDLGQPVPVGSGITRREQAFQIVSPGARSLAHQADSHVFGPRLPRPGDAETYWQQVDRERETMSASVSRWKRLRAALSLTTF</sequence>
<feature type="transmembrane region" description="Helical" evidence="2">
    <location>
        <begin position="183"/>
        <end position="200"/>
    </location>
</feature>
<dbReference type="InterPro" id="IPR002931">
    <property type="entry name" value="Transglutaminase-like"/>
</dbReference>
<accession>A0A930VR03</accession>
<gene>
    <name evidence="5" type="ORF">ISU10_15145</name>
</gene>
<evidence type="ECO:0000259" key="4">
    <source>
        <dbReference type="Pfam" id="PF11992"/>
    </source>
</evidence>
<dbReference type="InterPro" id="IPR038765">
    <property type="entry name" value="Papain-like_cys_pep_sf"/>
</dbReference>
<dbReference type="Pfam" id="PF11992">
    <property type="entry name" value="TgpA_N"/>
    <property type="match status" value="1"/>
</dbReference>
<reference evidence="5" key="1">
    <citation type="submission" date="2020-11" db="EMBL/GenBank/DDBJ databases">
        <title>Nocardioides cynanchi sp. nov., isolated from soil of rhizosphere of Cynanchum wilfordii.</title>
        <authorList>
            <person name="Lee J.-S."/>
            <person name="Suh M.K."/>
            <person name="Kim J.-S."/>
        </authorList>
    </citation>
    <scope>NUCLEOTIDE SEQUENCE</scope>
    <source>
        <strain evidence="5">KCTC 19276</strain>
    </source>
</reference>
<feature type="transmembrane region" description="Helical" evidence="2">
    <location>
        <begin position="20"/>
        <end position="37"/>
    </location>
</feature>
<dbReference type="Pfam" id="PF01841">
    <property type="entry name" value="Transglut_core"/>
    <property type="match status" value="1"/>
</dbReference>
<feature type="transmembrane region" description="Helical" evidence="2">
    <location>
        <begin position="634"/>
        <end position="658"/>
    </location>
</feature>
<feature type="domain" description="Protein-glutamine gamma-glutamyltransferase TgpA N-terminal" evidence="4">
    <location>
        <begin position="25"/>
        <end position="382"/>
    </location>
</feature>
<evidence type="ECO:0000313" key="5">
    <source>
        <dbReference type="EMBL" id="MBF4769102.1"/>
    </source>
</evidence>
<dbReference type="AlphaFoldDB" id="A0A930VR03"/>
<feature type="transmembrane region" description="Helical" evidence="2">
    <location>
        <begin position="71"/>
        <end position="91"/>
    </location>
</feature>
<proteinExistence type="predicted"/>
<feature type="transmembrane region" description="Helical" evidence="2">
    <location>
        <begin position="156"/>
        <end position="177"/>
    </location>
</feature>
<dbReference type="PANTHER" id="PTHR42736:SF1">
    <property type="entry name" value="PROTEIN-GLUTAMINE GAMMA-GLUTAMYLTRANSFERASE"/>
    <property type="match status" value="1"/>
</dbReference>
<evidence type="ECO:0000256" key="1">
    <source>
        <dbReference type="SAM" id="MobiDB-lite"/>
    </source>
</evidence>
<dbReference type="Proteomes" id="UP000660668">
    <property type="component" value="Unassembled WGS sequence"/>
</dbReference>
<keyword evidence="2" id="KW-1133">Transmembrane helix</keyword>
<organism evidence="5 6">
    <name type="scientific">Nocardioides agariphilus</name>
    <dbReference type="NCBI Taxonomy" id="433664"/>
    <lineage>
        <taxon>Bacteria</taxon>
        <taxon>Bacillati</taxon>
        <taxon>Actinomycetota</taxon>
        <taxon>Actinomycetes</taxon>
        <taxon>Propionibacteriales</taxon>
        <taxon>Nocardioidaceae</taxon>
        <taxon>Nocardioides</taxon>
    </lineage>
</organism>
<protein>
    <submittedName>
        <fullName evidence="5">Transglutaminase domain-containing protein</fullName>
    </submittedName>
</protein>
<evidence type="ECO:0000259" key="3">
    <source>
        <dbReference type="Pfam" id="PF01841"/>
    </source>
</evidence>
<feature type="transmembrane region" description="Helical" evidence="2">
    <location>
        <begin position="130"/>
        <end position="149"/>
    </location>
</feature>
<feature type="transmembrane region" description="Helical" evidence="2">
    <location>
        <begin position="43"/>
        <end position="64"/>
    </location>
</feature>
<feature type="domain" description="Transglutaminase-like" evidence="3">
    <location>
        <begin position="446"/>
        <end position="559"/>
    </location>
</feature>
<evidence type="ECO:0000256" key="2">
    <source>
        <dbReference type="SAM" id="Phobius"/>
    </source>
</evidence>
<name>A0A930VR03_9ACTN</name>
<feature type="region of interest" description="Disordered" evidence="1">
    <location>
        <begin position="570"/>
        <end position="618"/>
    </location>
</feature>
<dbReference type="InterPro" id="IPR052901">
    <property type="entry name" value="Bact_TGase-like"/>
</dbReference>
<comment type="caution">
    <text evidence="5">The sequence shown here is derived from an EMBL/GenBank/DDBJ whole genome shotgun (WGS) entry which is preliminary data.</text>
</comment>
<dbReference type="RefSeq" id="WP_194697239.1">
    <property type="nucleotide sequence ID" value="NZ_JADKPO010000020.1"/>
</dbReference>
<feature type="compositionally biased region" description="Polar residues" evidence="1">
    <location>
        <begin position="573"/>
        <end position="582"/>
    </location>
</feature>
<evidence type="ECO:0000313" key="6">
    <source>
        <dbReference type="Proteomes" id="UP000660668"/>
    </source>
</evidence>
<dbReference type="SUPFAM" id="SSF54001">
    <property type="entry name" value="Cysteine proteinases"/>
    <property type="match status" value="1"/>
</dbReference>
<dbReference type="InterPro" id="IPR021878">
    <property type="entry name" value="TgpA_N"/>
</dbReference>
<dbReference type="Gene3D" id="3.10.620.30">
    <property type="match status" value="1"/>
</dbReference>
<dbReference type="EMBL" id="JADKPO010000020">
    <property type="protein sequence ID" value="MBF4769102.1"/>
    <property type="molecule type" value="Genomic_DNA"/>
</dbReference>